<dbReference type="EMBL" id="JAIWYP010000008">
    <property type="protein sequence ID" value="KAH3788672.1"/>
    <property type="molecule type" value="Genomic_DNA"/>
</dbReference>
<comment type="caution">
    <text evidence="2">The sequence shown here is derived from an EMBL/GenBank/DDBJ whole genome shotgun (WGS) entry which is preliminary data.</text>
</comment>
<dbReference type="AlphaFoldDB" id="A0A9D4F395"/>
<evidence type="ECO:0000313" key="2">
    <source>
        <dbReference type="EMBL" id="KAH3788672.1"/>
    </source>
</evidence>
<sequence>MLSAVTLLLLVSCCGMALGQWGGDLCRPVYPPWNCIAVLCAPATNCRYGSFTPYGKCCSVCIGIEINTLFGCIFTDSTDII</sequence>
<evidence type="ECO:0000313" key="3">
    <source>
        <dbReference type="Proteomes" id="UP000828390"/>
    </source>
</evidence>
<gene>
    <name evidence="2" type="ORF">DPMN_166819</name>
</gene>
<accession>A0A9D4F395</accession>
<protein>
    <submittedName>
        <fullName evidence="2">Uncharacterized protein</fullName>
    </submittedName>
</protein>
<name>A0A9D4F395_DREPO</name>
<dbReference type="Proteomes" id="UP000828390">
    <property type="component" value="Unassembled WGS sequence"/>
</dbReference>
<feature type="chain" id="PRO_5038802079" evidence="1">
    <location>
        <begin position="20"/>
        <end position="81"/>
    </location>
</feature>
<feature type="signal peptide" evidence="1">
    <location>
        <begin position="1"/>
        <end position="19"/>
    </location>
</feature>
<organism evidence="2 3">
    <name type="scientific">Dreissena polymorpha</name>
    <name type="common">Zebra mussel</name>
    <name type="synonym">Mytilus polymorpha</name>
    <dbReference type="NCBI Taxonomy" id="45954"/>
    <lineage>
        <taxon>Eukaryota</taxon>
        <taxon>Metazoa</taxon>
        <taxon>Spiralia</taxon>
        <taxon>Lophotrochozoa</taxon>
        <taxon>Mollusca</taxon>
        <taxon>Bivalvia</taxon>
        <taxon>Autobranchia</taxon>
        <taxon>Heteroconchia</taxon>
        <taxon>Euheterodonta</taxon>
        <taxon>Imparidentia</taxon>
        <taxon>Neoheterodontei</taxon>
        <taxon>Myida</taxon>
        <taxon>Dreissenoidea</taxon>
        <taxon>Dreissenidae</taxon>
        <taxon>Dreissena</taxon>
    </lineage>
</organism>
<keyword evidence="3" id="KW-1185">Reference proteome</keyword>
<reference evidence="2" key="2">
    <citation type="submission" date="2020-11" db="EMBL/GenBank/DDBJ databases">
        <authorList>
            <person name="McCartney M.A."/>
            <person name="Auch B."/>
            <person name="Kono T."/>
            <person name="Mallez S."/>
            <person name="Becker A."/>
            <person name="Gohl D.M."/>
            <person name="Silverstein K.A.T."/>
            <person name="Koren S."/>
            <person name="Bechman K.B."/>
            <person name="Herman A."/>
            <person name="Abrahante J.E."/>
            <person name="Garbe J."/>
        </authorList>
    </citation>
    <scope>NUCLEOTIDE SEQUENCE</scope>
    <source>
        <strain evidence="2">Duluth1</strain>
        <tissue evidence="2">Whole animal</tissue>
    </source>
</reference>
<proteinExistence type="predicted"/>
<keyword evidence="1" id="KW-0732">Signal</keyword>
<evidence type="ECO:0000256" key="1">
    <source>
        <dbReference type="SAM" id="SignalP"/>
    </source>
</evidence>
<reference evidence="2" key="1">
    <citation type="journal article" date="2019" name="bioRxiv">
        <title>The Genome of the Zebra Mussel, Dreissena polymorpha: A Resource for Invasive Species Research.</title>
        <authorList>
            <person name="McCartney M.A."/>
            <person name="Auch B."/>
            <person name="Kono T."/>
            <person name="Mallez S."/>
            <person name="Zhang Y."/>
            <person name="Obille A."/>
            <person name="Becker A."/>
            <person name="Abrahante J.E."/>
            <person name="Garbe J."/>
            <person name="Badalamenti J.P."/>
            <person name="Herman A."/>
            <person name="Mangelson H."/>
            <person name="Liachko I."/>
            <person name="Sullivan S."/>
            <person name="Sone E.D."/>
            <person name="Koren S."/>
            <person name="Silverstein K.A.T."/>
            <person name="Beckman K.B."/>
            <person name="Gohl D.M."/>
        </authorList>
    </citation>
    <scope>NUCLEOTIDE SEQUENCE</scope>
    <source>
        <strain evidence="2">Duluth1</strain>
        <tissue evidence="2">Whole animal</tissue>
    </source>
</reference>